<dbReference type="Pfam" id="PF00171">
    <property type="entry name" value="Aldedh"/>
    <property type="match status" value="1"/>
</dbReference>
<dbReference type="eggNOG" id="COG1012">
    <property type="taxonomic scope" value="Bacteria"/>
</dbReference>
<evidence type="ECO:0000313" key="3">
    <source>
        <dbReference type="EMBL" id="SNU90938.1"/>
    </source>
</evidence>
<dbReference type="Gene3D" id="3.40.309.10">
    <property type="entry name" value="Aldehyde Dehydrogenase, Chain A, domain 2"/>
    <property type="match status" value="1"/>
</dbReference>
<evidence type="ECO:0000256" key="1">
    <source>
        <dbReference type="ARBA" id="ARBA00023002"/>
    </source>
</evidence>
<name>A0A239T1F8_9STRE</name>
<dbReference type="EMBL" id="LT906439">
    <property type="protein sequence ID" value="SNU90938.1"/>
    <property type="molecule type" value="Genomic_DNA"/>
</dbReference>
<dbReference type="PANTHER" id="PTHR11699">
    <property type="entry name" value="ALDEHYDE DEHYDROGENASE-RELATED"/>
    <property type="match status" value="1"/>
</dbReference>
<reference evidence="3 4" key="1">
    <citation type="submission" date="2017-06" db="EMBL/GenBank/DDBJ databases">
        <authorList>
            <consortium name="Pathogen Informatics"/>
        </authorList>
    </citation>
    <scope>NUCLEOTIDE SEQUENCE [LARGE SCALE GENOMIC DNA]</scope>
    <source>
        <strain evidence="3 4">NCTC13788</strain>
    </source>
</reference>
<dbReference type="InterPro" id="IPR016163">
    <property type="entry name" value="Ald_DH_C"/>
</dbReference>
<feature type="domain" description="Aldehyde dehydrogenase" evidence="2">
    <location>
        <begin position="48"/>
        <end position="274"/>
    </location>
</feature>
<dbReference type="EC" id="1.2.1.76" evidence="3"/>
<keyword evidence="4" id="KW-1185">Reference proteome</keyword>
<accession>A0A239T1F8</accession>
<evidence type="ECO:0000259" key="2">
    <source>
        <dbReference type="Pfam" id="PF00171"/>
    </source>
</evidence>
<dbReference type="Proteomes" id="UP000215185">
    <property type="component" value="Chromosome 1"/>
</dbReference>
<dbReference type="InterPro" id="IPR016161">
    <property type="entry name" value="Ald_DH/histidinol_DH"/>
</dbReference>
<dbReference type="KEGG" id="smen:SAMEA4412692_2068"/>
<dbReference type="STRING" id="1123308.GCA_000380085_02109"/>
<dbReference type="AlphaFoldDB" id="A0A239T1F8"/>
<dbReference type="InterPro" id="IPR016162">
    <property type="entry name" value="Ald_DH_N"/>
</dbReference>
<dbReference type="SUPFAM" id="SSF53720">
    <property type="entry name" value="ALDH-like"/>
    <property type="match status" value="1"/>
</dbReference>
<dbReference type="GO" id="GO:0016620">
    <property type="term" value="F:oxidoreductase activity, acting on the aldehyde or oxo group of donors, NAD or NADP as acceptor"/>
    <property type="evidence" value="ECO:0007669"/>
    <property type="project" value="InterPro"/>
</dbReference>
<protein>
    <submittedName>
        <fullName evidence="3">Putative aldehyde-alcohol dehydrogenase 2</fullName>
        <ecNumber evidence="3">1.2.1.76</ecNumber>
    </submittedName>
</protein>
<sequence length="451" mass="49344">MRYIDKDLDAIQEARNSLQNAQMVASQLKQLMQSDLDGYSAAFIEEVLKEKEQLIDDFVQGNSYGTVEDEAELCVKFLERFTQTIQPERYVGIIGGNVADKTIEIGVPLGVVAVLLPTHPTFTLLVNLLLLAIKSGNSLILVANTLSKASTIKSLRNLVTLSEKCGFPEGSIVILENSGDAAVLELLASDKLSLIVNIGCPEYVTKVFQTNTPLIYGGESSGPVFIERTADIKQAVEDLIHSRSFNNGILPGAEQFLVTEDVIADELIVAMKANGAYLLTAEDLPRLVSFLKQSQKNIVDNYIGKSAIWIADQAGISVPPDTKVLVSVQDYMNEEDFFNQKLLCPIILVYLEPDWTLACTKCMRLLAELKMGHTLTIHSKNWQVIQEFALVKAVGRIVVNAPTACAATGIISAFAPSLILGGITTGRGFSSENITPKHWTYTRRIGFALEC</sequence>
<dbReference type="Gene3D" id="3.40.605.10">
    <property type="entry name" value="Aldehyde Dehydrogenase, Chain A, domain 1"/>
    <property type="match status" value="1"/>
</dbReference>
<proteinExistence type="predicted"/>
<dbReference type="RefSeq" id="WP_018374658.1">
    <property type="nucleotide sequence ID" value="NZ_LT906439.1"/>
</dbReference>
<evidence type="ECO:0000313" key="4">
    <source>
        <dbReference type="Proteomes" id="UP000215185"/>
    </source>
</evidence>
<gene>
    <name evidence="3" type="primary">sucD</name>
    <name evidence="3" type="ORF">SAMEA4412692_02068</name>
</gene>
<organism evidence="3 4">
    <name type="scientific">Streptococcus merionis</name>
    <dbReference type="NCBI Taxonomy" id="400065"/>
    <lineage>
        <taxon>Bacteria</taxon>
        <taxon>Bacillati</taxon>
        <taxon>Bacillota</taxon>
        <taxon>Bacilli</taxon>
        <taxon>Lactobacillales</taxon>
        <taxon>Streptococcaceae</taxon>
        <taxon>Streptococcus</taxon>
    </lineage>
</organism>
<dbReference type="OrthoDB" id="9815791at2"/>
<dbReference type="InterPro" id="IPR015590">
    <property type="entry name" value="Aldehyde_DH_dom"/>
</dbReference>
<keyword evidence="1 3" id="KW-0560">Oxidoreductase</keyword>